<dbReference type="Pfam" id="PF00571">
    <property type="entry name" value="CBS"/>
    <property type="match status" value="2"/>
</dbReference>
<dbReference type="CDD" id="cd04586">
    <property type="entry name" value="CBS_pair_BON_assoc"/>
    <property type="match status" value="1"/>
</dbReference>
<dbReference type="Gene3D" id="3.30.1340.30">
    <property type="match status" value="1"/>
</dbReference>
<evidence type="ECO:0000256" key="2">
    <source>
        <dbReference type="PROSITE-ProRule" id="PRU00703"/>
    </source>
</evidence>
<evidence type="ECO:0000256" key="1">
    <source>
        <dbReference type="ARBA" id="ARBA00023122"/>
    </source>
</evidence>
<reference evidence="5 6" key="1">
    <citation type="submission" date="2024-06" db="EMBL/GenBank/DDBJ databases">
        <title>Genomic Encyclopedia of Type Strains, Phase IV (KMG-IV): sequencing the most valuable type-strain genomes for metagenomic binning, comparative biology and taxonomic classification.</title>
        <authorList>
            <person name="Goeker M."/>
        </authorList>
    </citation>
    <scope>NUCLEOTIDE SEQUENCE [LARGE SCALE GENOMIC DNA]</scope>
    <source>
        <strain evidence="5 6">DSM 29288</strain>
    </source>
</reference>
<dbReference type="GeneID" id="91151655"/>
<organism evidence="5 6">
    <name type="scientific">Rhizobium binae</name>
    <dbReference type="NCBI Taxonomy" id="1138190"/>
    <lineage>
        <taxon>Bacteria</taxon>
        <taxon>Pseudomonadati</taxon>
        <taxon>Pseudomonadota</taxon>
        <taxon>Alphaproteobacteria</taxon>
        <taxon>Hyphomicrobiales</taxon>
        <taxon>Rhizobiaceae</taxon>
        <taxon>Rhizobium/Agrobacterium group</taxon>
        <taxon>Rhizobium</taxon>
    </lineage>
</organism>
<accession>A0ABV2MGB8</accession>
<dbReference type="InterPro" id="IPR046342">
    <property type="entry name" value="CBS_dom_sf"/>
</dbReference>
<feature type="domain" description="CBS" evidence="4">
    <location>
        <begin position="94"/>
        <end position="149"/>
    </location>
</feature>
<comment type="caution">
    <text evidence="5">The sequence shown here is derived from an EMBL/GenBank/DDBJ whole genome shotgun (WGS) entry which is preliminary data.</text>
</comment>
<keyword evidence="1 2" id="KW-0129">CBS domain</keyword>
<dbReference type="Gene3D" id="3.10.580.10">
    <property type="entry name" value="CBS-domain"/>
    <property type="match status" value="1"/>
</dbReference>
<evidence type="ECO:0000313" key="6">
    <source>
        <dbReference type="Proteomes" id="UP001549077"/>
    </source>
</evidence>
<evidence type="ECO:0000313" key="5">
    <source>
        <dbReference type="EMBL" id="MET3755505.1"/>
    </source>
</evidence>
<feature type="domain" description="BON" evidence="3">
    <location>
        <begin position="155"/>
        <end position="223"/>
    </location>
</feature>
<dbReference type="InterPro" id="IPR051257">
    <property type="entry name" value="Diverse_CBS-Domain"/>
</dbReference>
<sequence>MLVQAIMTSPAITITASASVAEAARLMLDNRISGLPVVDANGALVGIVSEGDFLRRSELNTERKRSWLLEWLTSSGKIAAEYVRTHGRRVEEVMTSTVSAIAPTASISDAVRLMERRDIKRLPVVEGGKLVGIVARSDLLRALSQALPAASVSAGDAQIQAAIEAELAKQSWSRNGFIHCRVTDGIAELTGTIFDERERLAAKVAVENVAGVTSVKDQLVWVDPYYGIALPPPDAETRQA</sequence>
<dbReference type="EMBL" id="JBEPMY010000006">
    <property type="protein sequence ID" value="MET3755505.1"/>
    <property type="molecule type" value="Genomic_DNA"/>
</dbReference>
<dbReference type="PROSITE" id="PS51371">
    <property type="entry name" value="CBS"/>
    <property type="match status" value="2"/>
</dbReference>
<dbReference type="InterPro" id="IPR017080">
    <property type="entry name" value="UCP036990_CBS_BON"/>
</dbReference>
<dbReference type="InterPro" id="IPR000644">
    <property type="entry name" value="CBS_dom"/>
</dbReference>
<dbReference type="PIRSF" id="PIRSF036990">
    <property type="entry name" value="UCP036990_CBS_BON"/>
    <property type="match status" value="1"/>
</dbReference>
<dbReference type="SUPFAM" id="SSF54631">
    <property type="entry name" value="CBS-domain pair"/>
    <property type="match status" value="1"/>
</dbReference>
<dbReference type="PROSITE" id="PS50914">
    <property type="entry name" value="BON"/>
    <property type="match status" value="1"/>
</dbReference>
<protein>
    <submittedName>
        <fullName evidence="5">CBS domain-containing protein</fullName>
    </submittedName>
</protein>
<name>A0ABV2MGB8_9HYPH</name>
<dbReference type="PANTHER" id="PTHR43080">
    <property type="entry name" value="CBS DOMAIN-CONTAINING PROTEIN CBSX3, MITOCHONDRIAL"/>
    <property type="match status" value="1"/>
</dbReference>
<proteinExistence type="predicted"/>
<dbReference type="RefSeq" id="WP_168297829.1">
    <property type="nucleotide sequence ID" value="NZ_CP071606.1"/>
</dbReference>
<feature type="domain" description="CBS" evidence="4">
    <location>
        <begin position="7"/>
        <end position="65"/>
    </location>
</feature>
<evidence type="ECO:0000259" key="3">
    <source>
        <dbReference type="PROSITE" id="PS50914"/>
    </source>
</evidence>
<gene>
    <name evidence="5" type="ORF">ABID08_002876</name>
</gene>
<dbReference type="SMART" id="SM00116">
    <property type="entry name" value="CBS"/>
    <property type="match status" value="2"/>
</dbReference>
<dbReference type="Pfam" id="PF04972">
    <property type="entry name" value="BON"/>
    <property type="match status" value="1"/>
</dbReference>
<keyword evidence="6" id="KW-1185">Reference proteome</keyword>
<evidence type="ECO:0000259" key="4">
    <source>
        <dbReference type="PROSITE" id="PS51371"/>
    </source>
</evidence>
<dbReference type="Proteomes" id="UP001549077">
    <property type="component" value="Unassembled WGS sequence"/>
</dbReference>
<dbReference type="PANTHER" id="PTHR43080:SF26">
    <property type="entry name" value="REGULATORY PROTEIN"/>
    <property type="match status" value="1"/>
</dbReference>
<dbReference type="InterPro" id="IPR007055">
    <property type="entry name" value="BON_dom"/>
</dbReference>